<protein>
    <recommendedName>
        <fullName evidence="3">GTP-binding protein</fullName>
    </recommendedName>
</protein>
<proteinExistence type="predicted"/>
<dbReference type="STRING" id="1817892.AUK40_02205"/>
<comment type="caution">
    <text evidence="1">The sequence shown here is derived from an EMBL/GenBank/DDBJ whole genome shotgun (WGS) entry which is preliminary data.</text>
</comment>
<dbReference type="AlphaFoldDB" id="A0A1J5IU78"/>
<evidence type="ECO:0000313" key="2">
    <source>
        <dbReference type="Proteomes" id="UP000183245"/>
    </source>
</evidence>
<dbReference type="Pfam" id="PF14385">
    <property type="entry name" value="DUF4416"/>
    <property type="match status" value="1"/>
</dbReference>
<gene>
    <name evidence="1" type="ORF">AUK40_02205</name>
</gene>
<reference evidence="1 2" key="1">
    <citation type="journal article" date="2016" name="Environ. Microbiol.">
        <title>Genomic resolution of a cold subsurface aquifer community provides metabolic insights for novel microbes adapted to high CO concentrations.</title>
        <authorList>
            <person name="Probst A.J."/>
            <person name="Castelle C.J."/>
            <person name="Singh A."/>
            <person name="Brown C.T."/>
            <person name="Anantharaman K."/>
            <person name="Sharon I."/>
            <person name="Hug L.A."/>
            <person name="Burstein D."/>
            <person name="Emerson J.B."/>
            <person name="Thomas B.C."/>
            <person name="Banfield J.F."/>
        </authorList>
    </citation>
    <scope>NUCLEOTIDE SEQUENCE [LARGE SCALE GENOMIC DNA]</scope>
    <source>
        <strain evidence="1">CG2_30_54_11</strain>
    </source>
</reference>
<sequence>MGSIHDPKPVKLFIGILLKDTTLRDELTCLLENSFGAIDIRSELIPFTFTDYYRSEMGEGLTRIFCSFLTLIDPAELARIKLATNALEKKFADQYASQQVARPCNLDPGYLEVSKIILASTKNFSHRIYLSRGIYAEITLQYQNKHFTDLPWTYPDFKTEPYQYFLEQVRTAYLSQIKNN</sequence>
<dbReference type="EMBL" id="MNZT01000042">
    <property type="protein sequence ID" value="OIP97954.1"/>
    <property type="molecule type" value="Genomic_DNA"/>
</dbReference>
<evidence type="ECO:0000313" key="1">
    <source>
        <dbReference type="EMBL" id="OIP97954.1"/>
    </source>
</evidence>
<dbReference type="Proteomes" id="UP000183245">
    <property type="component" value="Unassembled WGS sequence"/>
</dbReference>
<name>A0A1J5IU78_9BACT</name>
<accession>A0A1J5IU78</accession>
<evidence type="ECO:0008006" key="3">
    <source>
        <dbReference type="Google" id="ProtNLM"/>
    </source>
</evidence>
<organism evidence="1 2">
    <name type="scientific">Candidatus Wirthbacteria bacterium CG2_30_54_11</name>
    <dbReference type="NCBI Taxonomy" id="1817892"/>
    <lineage>
        <taxon>Bacteria</taxon>
        <taxon>Candidatus Wirthbacteria</taxon>
    </lineage>
</organism>
<dbReference type="InterPro" id="IPR025529">
    <property type="entry name" value="DUF4416"/>
</dbReference>